<evidence type="ECO:0000313" key="1">
    <source>
        <dbReference type="EMBL" id="MPC88994.1"/>
    </source>
</evidence>
<gene>
    <name evidence="1" type="ORF">E2C01_083922</name>
</gene>
<comment type="caution">
    <text evidence="1">The sequence shown here is derived from an EMBL/GenBank/DDBJ whole genome shotgun (WGS) entry which is preliminary data.</text>
</comment>
<name>A0A5B7J9B3_PORTR</name>
<sequence length="67" mass="7814">MATVTPSLDITLPLFLPFAISEARIRIYITLRDVPRSRPRQGGLARLKEIFTRRFSQPVEWQPMQKC</sequence>
<proteinExistence type="predicted"/>
<organism evidence="1 2">
    <name type="scientific">Portunus trituberculatus</name>
    <name type="common">Swimming crab</name>
    <name type="synonym">Neptunus trituberculatus</name>
    <dbReference type="NCBI Taxonomy" id="210409"/>
    <lineage>
        <taxon>Eukaryota</taxon>
        <taxon>Metazoa</taxon>
        <taxon>Ecdysozoa</taxon>
        <taxon>Arthropoda</taxon>
        <taxon>Crustacea</taxon>
        <taxon>Multicrustacea</taxon>
        <taxon>Malacostraca</taxon>
        <taxon>Eumalacostraca</taxon>
        <taxon>Eucarida</taxon>
        <taxon>Decapoda</taxon>
        <taxon>Pleocyemata</taxon>
        <taxon>Brachyura</taxon>
        <taxon>Eubrachyura</taxon>
        <taxon>Portunoidea</taxon>
        <taxon>Portunidae</taxon>
        <taxon>Portuninae</taxon>
        <taxon>Portunus</taxon>
    </lineage>
</organism>
<dbReference type="AlphaFoldDB" id="A0A5B7J9B3"/>
<reference evidence="1 2" key="1">
    <citation type="submission" date="2019-05" db="EMBL/GenBank/DDBJ databases">
        <title>Another draft genome of Portunus trituberculatus and its Hox gene families provides insights of decapod evolution.</title>
        <authorList>
            <person name="Jeong J.-H."/>
            <person name="Song I."/>
            <person name="Kim S."/>
            <person name="Choi T."/>
            <person name="Kim D."/>
            <person name="Ryu S."/>
            <person name="Kim W."/>
        </authorList>
    </citation>
    <scope>NUCLEOTIDE SEQUENCE [LARGE SCALE GENOMIC DNA]</scope>
    <source>
        <tissue evidence="1">Muscle</tissue>
    </source>
</reference>
<dbReference type="EMBL" id="VSRR010079592">
    <property type="protein sequence ID" value="MPC88994.1"/>
    <property type="molecule type" value="Genomic_DNA"/>
</dbReference>
<dbReference type="Proteomes" id="UP000324222">
    <property type="component" value="Unassembled WGS sequence"/>
</dbReference>
<evidence type="ECO:0000313" key="2">
    <source>
        <dbReference type="Proteomes" id="UP000324222"/>
    </source>
</evidence>
<protein>
    <submittedName>
        <fullName evidence="1">Uncharacterized protein</fullName>
    </submittedName>
</protein>
<keyword evidence="2" id="KW-1185">Reference proteome</keyword>
<accession>A0A5B7J9B3</accession>